<comment type="caution">
    <text evidence="3">The sequence shown here is derived from an EMBL/GenBank/DDBJ whole genome shotgun (WGS) entry which is preliminary data.</text>
</comment>
<dbReference type="Proteomes" id="UP000253303">
    <property type="component" value="Unassembled WGS sequence"/>
</dbReference>
<gene>
    <name evidence="3" type="ORF">DP939_01530</name>
</gene>
<proteinExistence type="predicted"/>
<feature type="domain" description="DUF6294" evidence="2">
    <location>
        <begin position="66"/>
        <end position="155"/>
    </location>
</feature>
<evidence type="ECO:0000256" key="1">
    <source>
        <dbReference type="SAM" id="SignalP"/>
    </source>
</evidence>
<keyword evidence="4" id="KW-1185">Reference proteome</keyword>
<dbReference type="AlphaFoldDB" id="A0A366M6I2"/>
<keyword evidence="1" id="KW-0732">Signal</keyword>
<dbReference type="RefSeq" id="WP_113977944.1">
    <property type="nucleotide sequence ID" value="NZ_QMEY01000001.1"/>
</dbReference>
<reference evidence="3 4" key="1">
    <citation type="submission" date="2018-06" db="EMBL/GenBank/DDBJ databases">
        <title>Sphaerisporangium craniellae sp. nov., isolated from a marine sponge in the South China Sea.</title>
        <authorList>
            <person name="Li L."/>
        </authorList>
    </citation>
    <scope>NUCLEOTIDE SEQUENCE [LARGE SCALE GENOMIC DNA]</scope>
    <source>
        <strain evidence="3 4">LHW63015</strain>
    </source>
</reference>
<accession>A0A366M6I2</accession>
<dbReference type="OrthoDB" id="3540820at2"/>
<evidence type="ECO:0000313" key="3">
    <source>
        <dbReference type="EMBL" id="RBQ21423.1"/>
    </source>
</evidence>
<feature type="signal peptide" evidence="1">
    <location>
        <begin position="1"/>
        <end position="35"/>
    </location>
</feature>
<name>A0A366M6I2_9ACTN</name>
<dbReference type="Pfam" id="PF19811">
    <property type="entry name" value="DUF6294"/>
    <property type="match status" value="1"/>
</dbReference>
<evidence type="ECO:0000259" key="2">
    <source>
        <dbReference type="Pfam" id="PF19811"/>
    </source>
</evidence>
<organism evidence="3 4">
    <name type="scientific">Spongiactinospora rosea</name>
    <dbReference type="NCBI Taxonomy" id="2248750"/>
    <lineage>
        <taxon>Bacteria</taxon>
        <taxon>Bacillati</taxon>
        <taxon>Actinomycetota</taxon>
        <taxon>Actinomycetes</taxon>
        <taxon>Streptosporangiales</taxon>
        <taxon>Streptosporangiaceae</taxon>
        <taxon>Spongiactinospora</taxon>
    </lineage>
</organism>
<evidence type="ECO:0000313" key="4">
    <source>
        <dbReference type="Proteomes" id="UP000253303"/>
    </source>
</evidence>
<feature type="chain" id="PRO_5017066760" description="DUF6294 domain-containing protein" evidence="1">
    <location>
        <begin position="36"/>
        <end position="155"/>
    </location>
</feature>
<sequence length="155" mass="17368">MTTRRTALVRRCRTLIVALGTALALLTALGGTAQAQAPAQTQNFAKTYYWNYDIHAGDCTMFHGTSWTLRPDGTASFYAVVTSSDDNDAWLMWANLKNSSGQYLGRLVANTHWDDLTKFVFNLPDSSRQYVWRQNATFNPSLYSQVASMSLDNHC</sequence>
<dbReference type="InterPro" id="IPR046261">
    <property type="entry name" value="DUF6294"/>
</dbReference>
<protein>
    <recommendedName>
        <fullName evidence="2">DUF6294 domain-containing protein</fullName>
    </recommendedName>
</protein>
<dbReference type="EMBL" id="QMEY01000001">
    <property type="protein sequence ID" value="RBQ21423.1"/>
    <property type="molecule type" value="Genomic_DNA"/>
</dbReference>